<dbReference type="PROSITE" id="PS50931">
    <property type="entry name" value="HTH_LYSR"/>
    <property type="match status" value="1"/>
</dbReference>
<evidence type="ECO:0000313" key="6">
    <source>
        <dbReference type="EMBL" id="RCK49431.1"/>
    </source>
</evidence>
<dbReference type="AlphaFoldDB" id="A0A367X9H1"/>
<dbReference type="GO" id="GO:0003700">
    <property type="term" value="F:DNA-binding transcription factor activity"/>
    <property type="evidence" value="ECO:0007669"/>
    <property type="project" value="InterPro"/>
</dbReference>
<name>A0A367X9H1_9PROT</name>
<dbReference type="InterPro" id="IPR005119">
    <property type="entry name" value="LysR_subst-bd"/>
</dbReference>
<dbReference type="Pfam" id="PF00126">
    <property type="entry name" value="HTH_1"/>
    <property type="match status" value="1"/>
</dbReference>
<evidence type="ECO:0000256" key="4">
    <source>
        <dbReference type="ARBA" id="ARBA00023163"/>
    </source>
</evidence>
<proteinExistence type="inferred from homology"/>
<comment type="similarity">
    <text evidence="1">Belongs to the LysR transcriptional regulatory family.</text>
</comment>
<keyword evidence="4" id="KW-0804">Transcription</keyword>
<dbReference type="Gene3D" id="3.40.190.10">
    <property type="entry name" value="Periplasmic binding protein-like II"/>
    <property type="match status" value="2"/>
</dbReference>
<dbReference type="SUPFAM" id="SSF46785">
    <property type="entry name" value="Winged helix' DNA-binding domain"/>
    <property type="match status" value="1"/>
</dbReference>
<dbReference type="Pfam" id="PF03466">
    <property type="entry name" value="LysR_substrate"/>
    <property type="match status" value="1"/>
</dbReference>
<feature type="domain" description="HTH lysR-type" evidence="5">
    <location>
        <begin position="12"/>
        <end position="69"/>
    </location>
</feature>
<evidence type="ECO:0000259" key="5">
    <source>
        <dbReference type="PROSITE" id="PS50931"/>
    </source>
</evidence>
<evidence type="ECO:0000256" key="3">
    <source>
        <dbReference type="ARBA" id="ARBA00023125"/>
    </source>
</evidence>
<dbReference type="GO" id="GO:0003677">
    <property type="term" value="F:DNA binding"/>
    <property type="evidence" value="ECO:0007669"/>
    <property type="project" value="UniProtKB-KW"/>
</dbReference>
<keyword evidence="3" id="KW-0238">DNA-binding</keyword>
<dbReference type="PANTHER" id="PTHR30118">
    <property type="entry name" value="HTH-TYPE TRANSCRIPTIONAL REGULATOR LEUO-RELATED"/>
    <property type="match status" value="1"/>
</dbReference>
<dbReference type="InterPro" id="IPR036390">
    <property type="entry name" value="WH_DNA-bd_sf"/>
</dbReference>
<evidence type="ECO:0000313" key="7">
    <source>
        <dbReference type="Proteomes" id="UP000252255"/>
    </source>
</evidence>
<gene>
    <name evidence="6" type="ORF">TH30_03730</name>
</gene>
<reference evidence="6 7" key="1">
    <citation type="submission" date="2014-07" db="EMBL/GenBank/DDBJ databases">
        <title>Draft genome sequence of Thalassospira profundimaris PR54-5.</title>
        <authorList>
            <person name="Lai Q."/>
            <person name="Shao Z."/>
        </authorList>
    </citation>
    <scope>NUCLEOTIDE SEQUENCE [LARGE SCALE GENOMIC DNA]</scope>
    <source>
        <strain evidence="6 7">PR54-5</strain>
    </source>
</reference>
<dbReference type="SUPFAM" id="SSF53850">
    <property type="entry name" value="Periplasmic binding protein-like II"/>
    <property type="match status" value="1"/>
</dbReference>
<dbReference type="Gene3D" id="1.10.10.10">
    <property type="entry name" value="Winged helix-like DNA-binding domain superfamily/Winged helix DNA-binding domain"/>
    <property type="match status" value="1"/>
</dbReference>
<sequence length="317" mass="34465">MDNIDHFNLRSFDLNLMIAFDAMMQEMSVTKAAEKLRIGQSAMSHNLSTLRMLLADELFVRVGQKMQPTAKARALAGPVRTALSQAQNALQATDCFDPAKAERLFRLGVTGEMEMILLPELLRHLQGVSPGIKILSRPITSDNVDNMINNGEIDLAIGCKSQLQSGYHGEVLFNSEVACCFNPELTGLSAPVSRAEYLASRHAVLSQTENVAGCVGVALQGLGIDLNVVLAAPDFMPLLAAARNSPVVATVPCRIANQYAPLFGLSFCPMPIDVMFPPVTMNWAIWTDKDAGLVWLRDQIRTVIDSIAPDRVTLAAE</sequence>
<organism evidence="6 7">
    <name type="scientific">Thalassospira profundimaris</name>
    <dbReference type="NCBI Taxonomy" id="502049"/>
    <lineage>
        <taxon>Bacteria</taxon>
        <taxon>Pseudomonadati</taxon>
        <taxon>Pseudomonadota</taxon>
        <taxon>Alphaproteobacteria</taxon>
        <taxon>Rhodospirillales</taxon>
        <taxon>Thalassospiraceae</taxon>
        <taxon>Thalassospira</taxon>
    </lineage>
</organism>
<dbReference type="InterPro" id="IPR000847">
    <property type="entry name" value="LysR_HTH_N"/>
</dbReference>
<dbReference type="EMBL" id="JPWI01000001">
    <property type="protein sequence ID" value="RCK49431.1"/>
    <property type="molecule type" value="Genomic_DNA"/>
</dbReference>
<dbReference type="Proteomes" id="UP000252255">
    <property type="component" value="Unassembled WGS sequence"/>
</dbReference>
<evidence type="ECO:0000256" key="2">
    <source>
        <dbReference type="ARBA" id="ARBA00023015"/>
    </source>
</evidence>
<dbReference type="InterPro" id="IPR050389">
    <property type="entry name" value="LysR-type_TF"/>
</dbReference>
<dbReference type="InterPro" id="IPR036388">
    <property type="entry name" value="WH-like_DNA-bd_sf"/>
</dbReference>
<accession>A0A367X9H1</accession>
<evidence type="ECO:0000256" key="1">
    <source>
        <dbReference type="ARBA" id="ARBA00009437"/>
    </source>
</evidence>
<keyword evidence="2" id="KW-0805">Transcription regulation</keyword>
<comment type="caution">
    <text evidence="6">The sequence shown here is derived from an EMBL/GenBank/DDBJ whole genome shotgun (WGS) entry which is preliminary data.</text>
</comment>
<dbReference type="PANTHER" id="PTHR30118:SF6">
    <property type="entry name" value="HTH-TYPE TRANSCRIPTIONAL REGULATOR LEUO"/>
    <property type="match status" value="1"/>
</dbReference>
<protein>
    <submittedName>
        <fullName evidence="6">LysR family transcriptional regulator</fullName>
    </submittedName>
</protein>
<dbReference type="PRINTS" id="PR00039">
    <property type="entry name" value="HTHLYSR"/>
</dbReference>